<sequence>MAARWPTGRIPITWPPLEGEGLDSWLASYAHRLRTPTRHFLTHLGLPGDSLPLLVRHLTDTEHELLRTRTGVDASTLKAMTLAPFNGTVIALDTATRKLGRPPSWKTSGARTRYCPDCLGDSAGRWQLSWRLPWSFACLRHHRLLLDACPACHVPPVMFKGGQIPDPGLCIRTVRGEPCGYDLATAPAARLSPHSAVLAAQEEIDRTILVPGHNDTAIHDYSQELRITALRILTALTIHHADAPALVRQVLDECGPQPSRRSQRDVGTDAHDTALSTTLARILLAALPPPAVGARRAALNGRVLPELALQPEQQQQVQAVWRWLLDSGLAQRSDTQYPIAWAHSWTYGSSRLASRALAHVSNELSWTTQLRYGTTTPAPAFPTLTRTQTEDRAAKIPAMLWPTWTLHLLPRTPTPTAGQQTPPVSDDRDTSQKNRQAGEAEPRVGSPLAGFRRAAAALLLVPGTDLTHPQAARRFGHSLAKPHWDALNTVLGDSPTTTITTVLVHLARALDAHDSPINYQRRRALFTTGELLFDTDAHDAYMRRHGRYTSTRHADHMRWQVRRLLLGAEPTDASTTPLWQQRNHHLIDPELHTLITQQAQRNLDAHRLDEPLTWEPPGSWLPEPLRPDAPDTGICLEPLAALMPSRPSLSRAAAAAGTTPDRLRLLYEACPDTAPAAPPITPTRRAGGNPIPRRGLLDPKELRRLYIDEQRSTPQIAALVGCTPSVIGRYLKEAGLPIRRRTQPLTAADGTLVTPAWLKTAYHDHGRTTIDIADELDCHNAYISHLLKRYGIPARPLFKPAPSPFARLGVDLSPAMKAVAQTRNHVARLRDIIRLPGHEHIAAAVQHLGLAPSSIRYQLDQIEKTTGFTIITRSPLIPTPQGQPFLDEATRLLKLLDAQAGAPRAFRPAGQQGIRTGQNL</sequence>
<reference evidence="3" key="1">
    <citation type="submission" date="2022-10" db="EMBL/GenBank/DDBJ databases">
        <title>The complete genomes of actinobacterial strains from the NBC collection.</title>
        <authorList>
            <person name="Joergensen T.S."/>
            <person name="Alvarez Arevalo M."/>
            <person name="Sterndorff E.B."/>
            <person name="Faurdal D."/>
            <person name="Vuksanovic O."/>
            <person name="Mourched A.-S."/>
            <person name="Charusanti P."/>
            <person name="Shaw S."/>
            <person name="Blin K."/>
            <person name="Weber T."/>
        </authorList>
    </citation>
    <scope>NUCLEOTIDE SEQUENCE</scope>
    <source>
        <strain evidence="3">NBC_00003</strain>
    </source>
</reference>
<dbReference type="InterPro" id="IPR009492">
    <property type="entry name" value="TniQ"/>
</dbReference>
<accession>A0AAU2VC43</accession>
<gene>
    <name evidence="3" type="ORF">OG549_32040</name>
</gene>
<feature type="compositionally biased region" description="Low complexity" evidence="1">
    <location>
        <begin position="410"/>
        <end position="423"/>
    </location>
</feature>
<evidence type="ECO:0000313" key="3">
    <source>
        <dbReference type="EMBL" id="WTW64910.1"/>
    </source>
</evidence>
<evidence type="ECO:0000259" key="2">
    <source>
        <dbReference type="Pfam" id="PF06527"/>
    </source>
</evidence>
<dbReference type="Gene3D" id="1.10.10.10">
    <property type="entry name" value="Winged helix-like DNA-binding domain superfamily/Winged helix DNA-binding domain"/>
    <property type="match status" value="1"/>
</dbReference>
<protein>
    <submittedName>
        <fullName evidence="3">TniQ family protein</fullName>
    </submittedName>
</protein>
<dbReference type="InterPro" id="IPR036388">
    <property type="entry name" value="WH-like_DNA-bd_sf"/>
</dbReference>
<dbReference type="SUPFAM" id="SSF46785">
    <property type="entry name" value="Winged helix' DNA-binding domain"/>
    <property type="match status" value="1"/>
</dbReference>
<feature type="compositionally biased region" description="Basic and acidic residues" evidence="1">
    <location>
        <begin position="425"/>
        <end position="442"/>
    </location>
</feature>
<organism evidence="3">
    <name type="scientific">Streptomyces sp. NBC_00003</name>
    <dbReference type="NCBI Taxonomy" id="2903608"/>
    <lineage>
        <taxon>Bacteria</taxon>
        <taxon>Bacillati</taxon>
        <taxon>Actinomycetota</taxon>
        <taxon>Actinomycetes</taxon>
        <taxon>Kitasatosporales</taxon>
        <taxon>Streptomycetaceae</taxon>
        <taxon>Streptomyces</taxon>
    </lineage>
</organism>
<dbReference type="AlphaFoldDB" id="A0AAU2VC43"/>
<evidence type="ECO:0000256" key="1">
    <source>
        <dbReference type="SAM" id="MobiDB-lite"/>
    </source>
</evidence>
<dbReference type="EMBL" id="CP108318">
    <property type="protein sequence ID" value="WTW64910.1"/>
    <property type="molecule type" value="Genomic_DNA"/>
</dbReference>
<feature type="region of interest" description="Disordered" evidence="1">
    <location>
        <begin position="410"/>
        <end position="445"/>
    </location>
</feature>
<feature type="domain" description="TniQ" evidence="2">
    <location>
        <begin position="11"/>
        <end position="145"/>
    </location>
</feature>
<proteinExistence type="predicted"/>
<dbReference type="InterPro" id="IPR036390">
    <property type="entry name" value="WH_DNA-bd_sf"/>
</dbReference>
<name>A0AAU2VC43_9ACTN</name>
<dbReference type="Pfam" id="PF06527">
    <property type="entry name" value="TniQ"/>
    <property type="match status" value="1"/>
</dbReference>
<feature type="region of interest" description="Disordered" evidence="1">
    <location>
        <begin position="674"/>
        <end position="694"/>
    </location>
</feature>